<dbReference type="RefSeq" id="WP_268378286.1">
    <property type="nucleotide sequence ID" value="NZ_JAPQTC020000004.1"/>
</dbReference>
<accession>A0ABU3MTT8</accession>
<proteinExistence type="predicted"/>
<organism evidence="1 2">
    <name type="scientific">Alcaligenes nematophilus</name>
    <dbReference type="NCBI Taxonomy" id="2994643"/>
    <lineage>
        <taxon>Bacteria</taxon>
        <taxon>Pseudomonadati</taxon>
        <taxon>Pseudomonadota</taxon>
        <taxon>Betaproteobacteria</taxon>
        <taxon>Burkholderiales</taxon>
        <taxon>Alcaligenaceae</taxon>
        <taxon>Alcaligenes</taxon>
    </lineage>
</organism>
<keyword evidence="2" id="KW-1185">Reference proteome</keyword>
<reference evidence="1" key="1">
    <citation type="submission" date="2023-08" db="EMBL/GenBank/DDBJ databases">
        <title>Study of Resistomes in environmental pathogenic environmental.</title>
        <authorList>
            <person name="Bhattacharjee A."/>
            <person name="Singh A.K."/>
        </authorList>
    </citation>
    <scope>NUCLEOTIDE SEQUENCE</scope>
    <source>
        <strain evidence="1">S1</strain>
    </source>
</reference>
<sequence>MEEGAVKYASEVISLLGAHPGRQFRMAHIVRHVTQAKAIGESQRGAVREGVRQVLVELIRSGQVEVEKTGRTSATYAWSIKLQDFDLANCKGNCKNTREHNCAYRI</sequence>
<dbReference type="EMBL" id="JAPQTC020000004">
    <property type="protein sequence ID" value="MDT8505184.1"/>
    <property type="molecule type" value="Genomic_DNA"/>
</dbReference>
<evidence type="ECO:0000313" key="2">
    <source>
        <dbReference type="Proteomes" id="UP001074635"/>
    </source>
</evidence>
<evidence type="ECO:0000313" key="1">
    <source>
        <dbReference type="EMBL" id="MDT8505184.1"/>
    </source>
</evidence>
<protein>
    <submittedName>
        <fullName evidence="1">Uncharacterized protein</fullName>
    </submittedName>
</protein>
<gene>
    <name evidence="1" type="ORF">OYC61_012830</name>
</gene>
<comment type="caution">
    <text evidence="1">The sequence shown here is derived from an EMBL/GenBank/DDBJ whole genome shotgun (WGS) entry which is preliminary data.</text>
</comment>
<name>A0ABU3MTT8_9BURK</name>
<dbReference type="Proteomes" id="UP001074635">
    <property type="component" value="Unassembled WGS sequence"/>
</dbReference>